<organism evidence="1 2">
    <name type="scientific">Schizophyllum amplum</name>
    <dbReference type="NCBI Taxonomy" id="97359"/>
    <lineage>
        <taxon>Eukaryota</taxon>
        <taxon>Fungi</taxon>
        <taxon>Dikarya</taxon>
        <taxon>Basidiomycota</taxon>
        <taxon>Agaricomycotina</taxon>
        <taxon>Agaricomycetes</taxon>
        <taxon>Agaricomycetidae</taxon>
        <taxon>Agaricales</taxon>
        <taxon>Schizophyllaceae</taxon>
        <taxon>Schizophyllum</taxon>
    </lineage>
</organism>
<name>A0A550BVB2_9AGAR</name>
<sequence length="105" mass="11287">ARAFADATNQSFSVYYAVDTRGKGNNRQILQGVAAEAAWRIPVKQADDLGGRVPYIPGMPVFGTENIATELGLSKGSLGTLVSITYDEREGRRYAVSATVNFPGF</sequence>
<protein>
    <submittedName>
        <fullName evidence="1">Uncharacterized protein</fullName>
    </submittedName>
</protein>
<accession>A0A550BVB2</accession>
<proteinExistence type="predicted"/>
<reference evidence="1 2" key="1">
    <citation type="journal article" date="2019" name="New Phytol.">
        <title>Comparative genomics reveals unique wood-decay strategies and fruiting body development in the Schizophyllaceae.</title>
        <authorList>
            <person name="Almasi E."/>
            <person name="Sahu N."/>
            <person name="Krizsan K."/>
            <person name="Balint B."/>
            <person name="Kovacs G.M."/>
            <person name="Kiss B."/>
            <person name="Cseklye J."/>
            <person name="Drula E."/>
            <person name="Henrissat B."/>
            <person name="Nagy I."/>
            <person name="Chovatia M."/>
            <person name="Adam C."/>
            <person name="LaButti K."/>
            <person name="Lipzen A."/>
            <person name="Riley R."/>
            <person name="Grigoriev I.V."/>
            <person name="Nagy L.G."/>
        </authorList>
    </citation>
    <scope>NUCLEOTIDE SEQUENCE [LARGE SCALE GENOMIC DNA]</scope>
    <source>
        <strain evidence="1 2">NL-1724</strain>
    </source>
</reference>
<dbReference type="AlphaFoldDB" id="A0A550BVB2"/>
<keyword evidence="2" id="KW-1185">Reference proteome</keyword>
<dbReference type="Proteomes" id="UP000320762">
    <property type="component" value="Unassembled WGS sequence"/>
</dbReference>
<dbReference type="OrthoDB" id="432234at2759"/>
<comment type="caution">
    <text evidence="1">The sequence shown here is derived from an EMBL/GenBank/DDBJ whole genome shotgun (WGS) entry which is preliminary data.</text>
</comment>
<gene>
    <name evidence="1" type="ORF">BD626DRAFT_356633</name>
</gene>
<feature type="non-terminal residue" evidence="1">
    <location>
        <position position="105"/>
    </location>
</feature>
<feature type="non-terminal residue" evidence="1">
    <location>
        <position position="1"/>
    </location>
</feature>
<dbReference type="EMBL" id="VDMD01000068">
    <property type="protein sequence ID" value="TRM56485.1"/>
    <property type="molecule type" value="Genomic_DNA"/>
</dbReference>
<evidence type="ECO:0000313" key="2">
    <source>
        <dbReference type="Proteomes" id="UP000320762"/>
    </source>
</evidence>
<evidence type="ECO:0000313" key="1">
    <source>
        <dbReference type="EMBL" id="TRM56485.1"/>
    </source>
</evidence>